<sequence>MKKAAEEEELLTGSSDIMVSGDGTWKALGHSSLVGVCTVIGAESGKVIDIHVMSSYCKSCEVSKKLYSDKSKSSHQQWQSHHAKSFQKNHFGSAGKMEVEGIKKFRRSVAERGVRYLSYIGDGDASIFKDVCEDKPYGINTTIEKLQCVGHVQK</sequence>
<name>A0A4Y2SL38_ARAVE</name>
<evidence type="ECO:0000313" key="2">
    <source>
        <dbReference type="EMBL" id="GBN88621.1"/>
    </source>
</evidence>
<protein>
    <recommendedName>
        <fullName evidence="1">Mutator-like transposase domain-containing protein</fullName>
    </recommendedName>
</protein>
<evidence type="ECO:0000259" key="1">
    <source>
        <dbReference type="Pfam" id="PF20700"/>
    </source>
</evidence>
<reference evidence="2 3" key="1">
    <citation type="journal article" date="2019" name="Sci. Rep.">
        <title>Orb-weaving spider Araneus ventricosus genome elucidates the spidroin gene catalogue.</title>
        <authorList>
            <person name="Kono N."/>
            <person name="Nakamura H."/>
            <person name="Ohtoshi R."/>
            <person name="Moran D.A.P."/>
            <person name="Shinohara A."/>
            <person name="Yoshida Y."/>
            <person name="Fujiwara M."/>
            <person name="Mori M."/>
            <person name="Tomita M."/>
            <person name="Arakawa K."/>
        </authorList>
    </citation>
    <scope>NUCLEOTIDE SEQUENCE [LARGE SCALE GENOMIC DNA]</scope>
</reference>
<dbReference type="Pfam" id="PF20700">
    <property type="entry name" value="Mutator"/>
    <property type="match status" value="1"/>
</dbReference>
<feature type="domain" description="Mutator-like transposase" evidence="1">
    <location>
        <begin position="10"/>
        <end position="154"/>
    </location>
</feature>
<comment type="caution">
    <text evidence="2">The sequence shown here is derived from an EMBL/GenBank/DDBJ whole genome shotgun (WGS) entry which is preliminary data.</text>
</comment>
<organism evidence="2 3">
    <name type="scientific">Araneus ventricosus</name>
    <name type="common">Orbweaver spider</name>
    <name type="synonym">Epeira ventricosa</name>
    <dbReference type="NCBI Taxonomy" id="182803"/>
    <lineage>
        <taxon>Eukaryota</taxon>
        <taxon>Metazoa</taxon>
        <taxon>Ecdysozoa</taxon>
        <taxon>Arthropoda</taxon>
        <taxon>Chelicerata</taxon>
        <taxon>Arachnida</taxon>
        <taxon>Araneae</taxon>
        <taxon>Araneomorphae</taxon>
        <taxon>Entelegynae</taxon>
        <taxon>Araneoidea</taxon>
        <taxon>Araneidae</taxon>
        <taxon>Araneus</taxon>
    </lineage>
</organism>
<dbReference type="AlphaFoldDB" id="A0A4Y2SL38"/>
<dbReference type="OrthoDB" id="6435104at2759"/>
<evidence type="ECO:0000313" key="3">
    <source>
        <dbReference type="Proteomes" id="UP000499080"/>
    </source>
</evidence>
<keyword evidence="3" id="KW-1185">Reference proteome</keyword>
<accession>A0A4Y2SL38</accession>
<dbReference type="InterPro" id="IPR049012">
    <property type="entry name" value="Mutator_transp_dom"/>
</dbReference>
<dbReference type="EMBL" id="BGPR01022377">
    <property type="protein sequence ID" value="GBN88621.1"/>
    <property type="molecule type" value="Genomic_DNA"/>
</dbReference>
<proteinExistence type="predicted"/>
<gene>
    <name evidence="2" type="ORF">AVEN_208310_1</name>
</gene>
<dbReference type="Proteomes" id="UP000499080">
    <property type="component" value="Unassembled WGS sequence"/>
</dbReference>